<dbReference type="InterPro" id="IPR008241">
    <property type="entry name" value="Isochorismate_pyruvate-lyase"/>
</dbReference>
<dbReference type="SUPFAM" id="SSF48600">
    <property type="entry name" value="Chorismate mutase II"/>
    <property type="match status" value="1"/>
</dbReference>
<dbReference type="AlphaFoldDB" id="A0A160TH07"/>
<dbReference type="GO" id="GO:0009697">
    <property type="term" value="P:salicylic acid biosynthetic process"/>
    <property type="evidence" value="ECO:0007669"/>
    <property type="project" value="InterPro"/>
</dbReference>
<evidence type="ECO:0000259" key="2">
    <source>
        <dbReference type="PROSITE" id="PS51168"/>
    </source>
</evidence>
<dbReference type="PROSITE" id="PS51168">
    <property type="entry name" value="CHORISMATE_MUT_2"/>
    <property type="match status" value="1"/>
</dbReference>
<dbReference type="Gene3D" id="1.20.59.10">
    <property type="entry name" value="Chorismate mutase"/>
    <property type="match status" value="1"/>
</dbReference>
<keyword evidence="3" id="KW-0456">Lyase</keyword>
<dbReference type="SMART" id="SM00830">
    <property type="entry name" value="CM_2"/>
    <property type="match status" value="1"/>
</dbReference>
<evidence type="ECO:0000313" key="3">
    <source>
        <dbReference type="EMBL" id="CUS43288.1"/>
    </source>
</evidence>
<keyword evidence="1" id="KW-0413">Isomerase</keyword>
<dbReference type="InterPro" id="IPR036263">
    <property type="entry name" value="Chorismate_II_sf"/>
</dbReference>
<dbReference type="Pfam" id="PF01817">
    <property type="entry name" value="CM_2"/>
    <property type="match status" value="1"/>
</dbReference>
<name>A0A160TH07_9ZZZZ</name>
<dbReference type="GO" id="GO:0004106">
    <property type="term" value="F:chorismate mutase activity"/>
    <property type="evidence" value="ECO:0007669"/>
    <property type="project" value="InterPro"/>
</dbReference>
<dbReference type="PANTHER" id="PTHR38041">
    <property type="entry name" value="CHORISMATE MUTASE"/>
    <property type="match status" value="1"/>
</dbReference>
<dbReference type="GO" id="GO:0016835">
    <property type="term" value="F:carbon-oxygen lyase activity"/>
    <property type="evidence" value="ECO:0007669"/>
    <property type="project" value="InterPro"/>
</dbReference>
<dbReference type="PIRSF" id="PIRSF029775">
    <property type="entry name" value="Isochor_pyr_lyas"/>
    <property type="match status" value="1"/>
</dbReference>
<dbReference type="InterPro" id="IPR051331">
    <property type="entry name" value="Chorismate_mutase-related"/>
</dbReference>
<dbReference type="GO" id="GO:0046417">
    <property type="term" value="P:chorismate metabolic process"/>
    <property type="evidence" value="ECO:0007669"/>
    <property type="project" value="InterPro"/>
</dbReference>
<feature type="domain" description="Chorismate mutase" evidence="2">
    <location>
        <begin position="8"/>
        <end position="98"/>
    </location>
</feature>
<accession>A0A160TH07</accession>
<protein>
    <submittedName>
        <fullName evidence="3">Isochorismate pyruvate-lyase</fullName>
        <ecNumber evidence="3">4.-.-.-</ecNumber>
    </submittedName>
</protein>
<dbReference type="PANTHER" id="PTHR38041:SF1">
    <property type="entry name" value="CHORISMATE MUTASE"/>
    <property type="match status" value="1"/>
</dbReference>
<sequence length="107" mass="11809">MTETILSGIDCTTMVEVRAGVDQVDRDLVDLLARRFAYMDAAARIKTERGAVRDEARKARVIANARAAAEAAGLPGAEIAALWDRLVEISIAYEMKAFDRRDDQARI</sequence>
<dbReference type="InterPro" id="IPR002701">
    <property type="entry name" value="CM_II_prokaryot"/>
</dbReference>
<keyword evidence="3" id="KW-0670">Pyruvate</keyword>
<dbReference type="EC" id="4.-.-.-" evidence="3"/>
<organism evidence="3">
    <name type="scientific">hydrothermal vent metagenome</name>
    <dbReference type="NCBI Taxonomy" id="652676"/>
    <lineage>
        <taxon>unclassified sequences</taxon>
        <taxon>metagenomes</taxon>
        <taxon>ecological metagenomes</taxon>
    </lineage>
</organism>
<reference evidence="3" key="1">
    <citation type="submission" date="2015-10" db="EMBL/GenBank/DDBJ databases">
        <authorList>
            <person name="Gilbert D.G."/>
        </authorList>
    </citation>
    <scope>NUCLEOTIDE SEQUENCE</scope>
</reference>
<gene>
    <name evidence="3" type="ORF">MGWOODY_Smn3648</name>
</gene>
<evidence type="ECO:0000256" key="1">
    <source>
        <dbReference type="ARBA" id="ARBA00023235"/>
    </source>
</evidence>
<dbReference type="EMBL" id="CZQE01000029">
    <property type="protein sequence ID" value="CUS43288.1"/>
    <property type="molecule type" value="Genomic_DNA"/>
</dbReference>
<proteinExistence type="predicted"/>
<dbReference type="InterPro" id="IPR036979">
    <property type="entry name" value="CM_dom_sf"/>
</dbReference>